<accession>A0ABW0EQG8</accession>
<evidence type="ECO:0000313" key="2">
    <source>
        <dbReference type="EMBL" id="MFC5289557.1"/>
    </source>
</evidence>
<comment type="caution">
    <text evidence="2">The sequence shown here is derived from an EMBL/GenBank/DDBJ whole genome shotgun (WGS) entry which is preliminary data.</text>
</comment>
<evidence type="ECO:0000256" key="1">
    <source>
        <dbReference type="SAM" id="MobiDB-lite"/>
    </source>
</evidence>
<evidence type="ECO:0000313" key="3">
    <source>
        <dbReference type="Proteomes" id="UP001596157"/>
    </source>
</evidence>
<gene>
    <name evidence="2" type="ORF">ACFPM7_21090</name>
</gene>
<dbReference type="Proteomes" id="UP001596157">
    <property type="component" value="Unassembled WGS sequence"/>
</dbReference>
<feature type="region of interest" description="Disordered" evidence="1">
    <location>
        <begin position="32"/>
        <end position="59"/>
    </location>
</feature>
<organism evidence="2 3">
    <name type="scientific">Actinokineospora guangxiensis</name>
    <dbReference type="NCBI Taxonomy" id="1490288"/>
    <lineage>
        <taxon>Bacteria</taxon>
        <taxon>Bacillati</taxon>
        <taxon>Actinomycetota</taxon>
        <taxon>Actinomycetes</taxon>
        <taxon>Pseudonocardiales</taxon>
        <taxon>Pseudonocardiaceae</taxon>
        <taxon>Actinokineospora</taxon>
    </lineage>
</organism>
<protein>
    <submittedName>
        <fullName evidence="2">Uncharacterized protein</fullName>
    </submittedName>
</protein>
<sequence length="118" mass="12609">MVGSVAAYHAAITEAMRGVREGAVHGWPRATRFRWSSRPTPGRLPRPQLGPAQHGETASNLEKAKALAVLIELAGSVSEEDRLPECGAHLAFLPLTDDERGEVTSSVADPAVLAKWMA</sequence>
<dbReference type="EMBL" id="JBHSKF010000011">
    <property type="protein sequence ID" value="MFC5289557.1"/>
    <property type="molecule type" value="Genomic_DNA"/>
</dbReference>
<keyword evidence="3" id="KW-1185">Reference proteome</keyword>
<proteinExistence type="predicted"/>
<dbReference type="RefSeq" id="WP_378249401.1">
    <property type="nucleotide sequence ID" value="NZ_JBHSKF010000011.1"/>
</dbReference>
<name>A0ABW0EQG8_9PSEU</name>
<reference evidence="3" key="1">
    <citation type="journal article" date="2019" name="Int. J. Syst. Evol. Microbiol.">
        <title>The Global Catalogue of Microorganisms (GCM) 10K type strain sequencing project: providing services to taxonomists for standard genome sequencing and annotation.</title>
        <authorList>
            <consortium name="The Broad Institute Genomics Platform"/>
            <consortium name="The Broad Institute Genome Sequencing Center for Infectious Disease"/>
            <person name="Wu L."/>
            <person name="Ma J."/>
        </authorList>
    </citation>
    <scope>NUCLEOTIDE SEQUENCE [LARGE SCALE GENOMIC DNA]</scope>
    <source>
        <strain evidence="3">CCUG 59778</strain>
    </source>
</reference>